<evidence type="ECO:0000313" key="3">
    <source>
        <dbReference type="Proteomes" id="UP000015102"/>
    </source>
</evidence>
<keyword evidence="3" id="KW-1185">Reference proteome</keyword>
<name>T1GB39_MEGSC</name>
<dbReference type="Proteomes" id="UP000015102">
    <property type="component" value="Unassembled WGS sequence"/>
</dbReference>
<reference evidence="3" key="1">
    <citation type="submission" date="2013-02" db="EMBL/GenBank/DDBJ databases">
        <authorList>
            <person name="Hughes D."/>
        </authorList>
    </citation>
    <scope>NUCLEOTIDE SEQUENCE</scope>
    <source>
        <strain>Durham</strain>
        <strain evidence="3">NC isolate 2 -- Noor lab</strain>
    </source>
</reference>
<protein>
    <submittedName>
        <fullName evidence="2">Uncharacterized protein</fullName>
    </submittedName>
</protein>
<feature type="compositionally biased region" description="Polar residues" evidence="1">
    <location>
        <begin position="19"/>
        <end position="45"/>
    </location>
</feature>
<feature type="compositionally biased region" description="Polar residues" evidence="1">
    <location>
        <begin position="94"/>
        <end position="107"/>
    </location>
</feature>
<sequence>MWSKLFEKKSQHYTKRHSGLSSRTNITHLTESTRPVSRDSNNLSEELNVPGLMLHHNGMTNGQRQDLDVDAEEEALNPRPKSQKHVRIEETKENMNPQQSTYNETDL</sequence>
<organism evidence="2 3">
    <name type="scientific">Megaselia scalaris</name>
    <name type="common">Humpbacked fly</name>
    <name type="synonym">Phora scalaris</name>
    <dbReference type="NCBI Taxonomy" id="36166"/>
    <lineage>
        <taxon>Eukaryota</taxon>
        <taxon>Metazoa</taxon>
        <taxon>Ecdysozoa</taxon>
        <taxon>Arthropoda</taxon>
        <taxon>Hexapoda</taxon>
        <taxon>Insecta</taxon>
        <taxon>Pterygota</taxon>
        <taxon>Neoptera</taxon>
        <taxon>Endopterygota</taxon>
        <taxon>Diptera</taxon>
        <taxon>Brachycera</taxon>
        <taxon>Muscomorpha</taxon>
        <taxon>Platypezoidea</taxon>
        <taxon>Phoridae</taxon>
        <taxon>Megaseliini</taxon>
        <taxon>Megaselia</taxon>
    </lineage>
</organism>
<dbReference type="AlphaFoldDB" id="T1GB39"/>
<feature type="region of interest" description="Disordered" evidence="1">
    <location>
        <begin position="1"/>
        <end position="107"/>
    </location>
</feature>
<evidence type="ECO:0000256" key="1">
    <source>
        <dbReference type="SAM" id="MobiDB-lite"/>
    </source>
</evidence>
<dbReference type="EnsemblMetazoa" id="MESCA000460-RA">
    <property type="protein sequence ID" value="MESCA000460-PA"/>
    <property type="gene ID" value="MESCA000460"/>
</dbReference>
<feature type="compositionally biased region" description="Basic and acidic residues" evidence="1">
    <location>
        <begin position="1"/>
        <end position="10"/>
    </location>
</feature>
<dbReference type="HOGENOM" id="CLU_2212935_0_0_1"/>
<accession>T1GB39</accession>
<evidence type="ECO:0000313" key="2">
    <source>
        <dbReference type="EnsemblMetazoa" id="MESCA000460-PA"/>
    </source>
</evidence>
<dbReference type="EMBL" id="CAQQ02054140">
    <property type="status" value="NOT_ANNOTATED_CDS"/>
    <property type="molecule type" value="Genomic_DNA"/>
</dbReference>
<proteinExistence type="predicted"/>
<reference evidence="2" key="2">
    <citation type="submission" date="2015-06" db="UniProtKB">
        <authorList>
            <consortium name="EnsemblMetazoa"/>
        </authorList>
    </citation>
    <scope>IDENTIFICATION</scope>
</reference>